<accession>A0ABR4KVR0</accession>
<dbReference type="EMBL" id="JBFXLR010000008">
    <property type="protein sequence ID" value="KAL2856374.1"/>
    <property type="molecule type" value="Genomic_DNA"/>
</dbReference>
<evidence type="ECO:0008006" key="3">
    <source>
        <dbReference type="Google" id="ProtNLM"/>
    </source>
</evidence>
<evidence type="ECO:0000313" key="2">
    <source>
        <dbReference type="Proteomes" id="UP001610444"/>
    </source>
</evidence>
<dbReference type="Gene3D" id="3.80.10.10">
    <property type="entry name" value="Ribonuclease Inhibitor"/>
    <property type="match status" value="1"/>
</dbReference>
<evidence type="ECO:0000313" key="1">
    <source>
        <dbReference type="EMBL" id="KAL2856374.1"/>
    </source>
</evidence>
<name>A0ABR4KVR0_9EURO</name>
<comment type="caution">
    <text evidence="1">The sequence shown here is derived from an EMBL/GenBank/DDBJ whole genome shotgun (WGS) entry which is preliminary data.</text>
</comment>
<reference evidence="1 2" key="1">
    <citation type="submission" date="2024-07" db="EMBL/GenBank/DDBJ databases">
        <title>Section-level genome sequencing and comparative genomics of Aspergillus sections Usti and Cavernicolus.</title>
        <authorList>
            <consortium name="Lawrence Berkeley National Laboratory"/>
            <person name="Nybo J.L."/>
            <person name="Vesth T.C."/>
            <person name="Theobald S."/>
            <person name="Frisvad J.C."/>
            <person name="Larsen T.O."/>
            <person name="Kjaerboelling I."/>
            <person name="Rothschild-Mancinelli K."/>
            <person name="Lyhne E.K."/>
            <person name="Kogle M.E."/>
            <person name="Barry K."/>
            <person name="Clum A."/>
            <person name="Na H."/>
            <person name="Ledsgaard L."/>
            <person name="Lin J."/>
            <person name="Lipzen A."/>
            <person name="Kuo A."/>
            <person name="Riley R."/>
            <person name="Mondo S."/>
            <person name="LaButti K."/>
            <person name="Haridas S."/>
            <person name="Pangalinan J."/>
            <person name="Salamov A.A."/>
            <person name="Simmons B.A."/>
            <person name="Magnuson J.K."/>
            <person name="Chen J."/>
            <person name="Drula E."/>
            <person name="Henrissat B."/>
            <person name="Wiebenga A."/>
            <person name="Lubbers R.J."/>
            <person name="Gomes A.C."/>
            <person name="Macurrencykelacurrency M.R."/>
            <person name="Stajich J."/>
            <person name="Grigoriev I.V."/>
            <person name="Mortensen U.H."/>
            <person name="De vries R.P."/>
            <person name="Baker S.E."/>
            <person name="Andersen M.R."/>
        </authorList>
    </citation>
    <scope>NUCLEOTIDE SEQUENCE [LARGE SCALE GENOMIC DNA]</scope>
    <source>
        <strain evidence="1 2">CBS 756.74</strain>
    </source>
</reference>
<dbReference type="RefSeq" id="XP_070902532.1">
    <property type="nucleotide sequence ID" value="XM_071044793.1"/>
</dbReference>
<organism evidence="1 2">
    <name type="scientific">Aspergillus pseudodeflectus</name>
    <dbReference type="NCBI Taxonomy" id="176178"/>
    <lineage>
        <taxon>Eukaryota</taxon>
        <taxon>Fungi</taxon>
        <taxon>Dikarya</taxon>
        <taxon>Ascomycota</taxon>
        <taxon>Pezizomycotina</taxon>
        <taxon>Eurotiomycetes</taxon>
        <taxon>Eurotiomycetidae</taxon>
        <taxon>Eurotiales</taxon>
        <taxon>Aspergillaceae</taxon>
        <taxon>Aspergillus</taxon>
        <taxon>Aspergillus subgen. Nidulantes</taxon>
    </lineage>
</organism>
<dbReference type="GeneID" id="98159957"/>
<sequence>MDRLPVELLRQICCYLFGDKKDLSSFSLIHPTCYEIAAPLLYRTIHLKFADGESLREAASELTDYGPGRHFLKYARKLILMCLLQVDLVTKRQKYLYSLKNWSPHFVHYRALATRDTFLEHHLRDAANTCLPDLKIPTHHISSLTPKDEAWEPVASLISRLHRLEELDFVLEENSFPSILLKAVSQYHPGCQVNIWPCQGVEYSAPGIEQAKYPFTGALEFDYNTLNLQGLKTLGIEITTDVTSEANIANQAWLDEMLPFILMPPSLKNLLVQASPYGTLSRRSVMSKAKRRWADLAAAVNPVPACSLESISLFGKLSILPRLATVVDLSSVRSLEIQVVESSDVLEQAASVLNNLERLFLTVWQHVQNRGSRGIRDRLVTAIQSFAPLKCLSLCGLFNTVDVKKIIEKHGRTLRGLVLTPESQPGYIEYSDVWDYKYPEFTDPDIAQLSQNCPGLQELRLPVRRSAGSLQECNIYRALGQFCNLHTLILDLQFNSEFPQVYPIGLFEVRVSLINAATDEKLALDIWSLITSTQSSNRRLQSLRIVPFGCETGNFPYIEKSLLTCFARSFLITRYNLHNPGVPTIEEIGRIEWELWREEMAQLCGSVIADTSIPGELERILLSIWPRGPGEGGWCAGMPSFRLQME</sequence>
<protein>
    <recommendedName>
        <fullName evidence="3">F-box domain-containing protein</fullName>
    </recommendedName>
</protein>
<dbReference type="Proteomes" id="UP001610444">
    <property type="component" value="Unassembled WGS sequence"/>
</dbReference>
<dbReference type="InterPro" id="IPR032675">
    <property type="entry name" value="LRR_dom_sf"/>
</dbReference>
<proteinExistence type="predicted"/>
<gene>
    <name evidence="1" type="ORF">BJX68DRAFT_263855</name>
</gene>
<keyword evidence="2" id="KW-1185">Reference proteome</keyword>